<evidence type="ECO:0000256" key="1">
    <source>
        <dbReference type="SAM" id="MobiDB-lite"/>
    </source>
</evidence>
<proteinExistence type="predicted"/>
<feature type="region of interest" description="Disordered" evidence="1">
    <location>
        <begin position="47"/>
        <end position="75"/>
    </location>
</feature>
<feature type="compositionally biased region" description="Basic and acidic residues" evidence="1">
    <location>
        <begin position="57"/>
        <end position="68"/>
    </location>
</feature>
<organism evidence="2 3">
    <name type="scientific">Ramazzottius varieornatus</name>
    <name type="common">Water bear</name>
    <name type="synonym">Tardigrade</name>
    <dbReference type="NCBI Taxonomy" id="947166"/>
    <lineage>
        <taxon>Eukaryota</taxon>
        <taxon>Metazoa</taxon>
        <taxon>Ecdysozoa</taxon>
        <taxon>Tardigrada</taxon>
        <taxon>Eutardigrada</taxon>
        <taxon>Parachela</taxon>
        <taxon>Hypsibioidea</taxon>
        <taxon>Ramazzottiidae</taxon>
        <taxon>Ramazzottius</taxon>
    </lineage>
</organism>
<protein>
    <submittedName>
        <fullName evidence="2">Uncharacterized protein</fullName>
    </submittedName>
</protein>
<evidence type="ECO:0000313" key="2">
    <source>
        <dbReference type="EMBL" id="GAV06921.1"/>
    </source>
</evidence>
<evidence type="ECO:0000313" key="3">
    <source>
        <dbReference type="Proteomes" id="UP000186922"/>
    </source>
</evidence>
<dbReference type="Proteomes" id="UP000186922">
    <property type="component" value="Unassembled WGS sequence"/>
</dbReference>
<sequence>MNRLGEQDLIEASNLNEKSPDEQYRWPLFTKQSSEMSMIDDIPMSQEDLKSTGTYNSEKHAKFEKQDCTGKQSPA</sequence>
<gene>
    <name evidence="2" type="primary">RvY_16830-1</name>
    <name evidence="2" type="synonym">RvY_16830.1</name>
    <name evidence="2" type="ORF">RvY_16830</name>
</gene>
<reference evidence="2 3" key="1">
    <citation type="journal article" date="2016" name="Nat. Commun.">
        <title>Extremotolerant tardigrade genome and improved radiotolerance of human cultured cells by tardigrade-unique protein.</title>
        <authorList>
            <person name="Hashimoto T."/>
            <person name="Horikawa D.D."/>
            <person name="Saito Y."/>
            <person name="Kuwahara H."/>
            <person name="Kozuka-Hata H."/>
            <person name="Shin-I T."/>
            <person name="Minakuchi Y."/>
            <person name="Ohishi K."/>
            <person name="Motoyama A."/>
            <person name="Aizu T."/>
            <person name="Enomoto A."/>
            <person name="Kondo K."/>
            <person name="Tanaka S."/>
            <person name="Hara Y."/>
            <person name="Koshikawa S."/>
            <person name="Sagara H."/>
            <person name="Miura T."/>
            <person name="Yokobori S."/>
            <person name="Miyagawa K."/>
            <person name="Suzuki Y."/>
            <person name="Kubo T."/>
            <person name="Oyama M."/>
            <person name="Kohara Y."/>
            <person name="Fujiyama A."/>
            <person name="Arakawa K."/>
            <person name="Katayama T."/>
            <person name="Toyoda A."/>
            <person name="Kunieda T."/>
        </authorList>
    </citation>
    <scope>NUCLEOTIDE SEQUENCE [LARGE SCALE GENOMIC DNA]</scope>
    <source>
        <strain evidence="2 3">YOKOZUNA-1</strain>
    </source>
</reference>
<name>A0A1D1W0K3_RAMVA</name>
<dbReference type="AlphaFoldDB" id="A0A1D1W0K3"/>
<comment type="caution">
    <text evidence="2">The sequence shown here is derived from an EMBL/GenBank/DDBJ whole genome shotgun (WGS) entry which is preliminary data.</text>
</comment>
<keyword evidence="3" id="KW-1185">Reference proteome</keyword>
<dbReference type="EMBL" id="BDGG01000014">
    <property type="protein sequence ID" value="GAV06921.1"/>
    <property type="molecule type" value="Genomic_DNA"/>
</dbReference>
<feature type="region of interest" description="Disordered" evidence="1">
    <location>
        <begin position="1"/>
        <end position="21"/>
    </location>
</feature>
<accession>A0A1D1W0K3</accession>